<evidence type="ECO:0000313" key="4">
    <source>
        <dbReference type="Proteomes" id="UP000621390"/>
    </source>
</evidence>
<evidence type="ECO:0000313" key="2">
    <source>
        <dbReference type="EMBL" id="MBJ7266367.1"/>
    </source>
</evidence>
<dbReference type="RefSeq" id="WP_199494084.1">
    <property type="nucleotide sequence ID" value="NZ_JAEMOP010000009.1"/>
</dbReference>
<dbReference type="EMBL" id="JAEMOS010000014">
    <property type="protein sequence ID" value="MBJ7266367.1"/>
    <property type="molecule type" value="Genomic_DNA"/>
</dbReference>
<comment type="caution">
    <text evidence="3">The sequence shown here is derived from an EMBL/GenBank/DDBJ whole genome shotgun (WGS) entry which is preliminary data.</text>
</comment>
<proteinExistence type="predicted"/>
<gene>
    <name evidence="2" type="ORF">JHC10_05335</name>
    <name evidence="3" type="ORF">JHC11_13085</name>
</gene>
<dbReference type="GO" id="GO:0003677">
    <property type="term" value="F:DNA binding"/>
    <property type="evidence" value="ECO:0007669"/>
    <property type="project" value="UniProtKB-KW"/>
</dbReference>
<name>A0A8I1KK95_9GAMM</name>
<reference evidence="3 5" key="1">
    <citation type="submission" date="2020-09" db="EMBL/GenBank/DDBJ databases">
        <title>Draft Genomes of Bacterial Isolates from North Pond Shallow Sediments.</title>
        <authorList>
            <person name="Kiel Reese B."/>
            <person name="Mullis M."/>
            <person name="Weisend R.E."/>
        </authorList>
    </citation>
    <scope>NUCLEOTIDE SEQUENCE</scope>
    <source>
        <strain evidence="3">KJE-2</strain>
        <strain evidence="2 5">KJE-3</strain>
    </source>
</reference>
<dbReference type="Pfam" id="PF04014">
    <property type="entry name" value="MazE_antitoxin"/>
    <property type="match status" value="1"/>
</dbReference>
<keyword evidence="3" id="KW-0238">DNA-binding</keyword>
<dbReference type="GO" id="GO:0097351">
    <property type="term" value="F:toxin sequestering activity"/>
    <property type="evidence" value="ECO:0007669"/>
    <property type="project" value="InterPro"/>
</dbReference>
<dbReference type="Gene3D" id="2.10.260.10">
    <property type="match status" value="1"/>
</dbReference>
<evidence type="ECO:0000313" key="5">
    <source>
        <dbReference type="Proteomes" id="UP000655994"/>
    </source>
</evidence>
<dbReference type="InterPro" id="IPR039052">
    <property type="entry name" value="Antitox_PemI-like"/>
</dbReference>
<dbReference type="EMBL" id="JAEMOP010000009">
    <property type="protein sequence ID" value="MBJ7316924.1"/>
    <property type="molecule type" value="Genomic_DNA"/>
</dbReference>
<dbReference type="PANTHER" id="PTHR40516">
    <property type="entry name" value="ANTITOXIN CHPS-RELATED"/>
    <property type="match status" value="1"/>
</dbReference>
<dbReference type="SUPFAM" id="SSF89447">
    <property type="entry name" value="AbrB/MazE/MraZ-like"/>
    <property type="match status" value="1"/>
</dbReference>
<dbReference type="SMART" id="SM00966">
    <property type="entry name" value="SpoVT_AbrB"/>
    <property type="match status" value="1"/>
</dbReference>
<accession>A0A8I1KK95</accession>
<feature type="domain" description="SpoVT-AbrB" evidence="1">
    <location>
        <begin position="6"/>
        <end position="51"/>
    </location>
</feature>
<dbReference type="PANTHER" id="PTHR40516:SF1">
    <property type="entry name" value="ANTITOXIN CHPS-RELATED"/>
    <property type="match status" value="1"/>
</dbReference>
<dbReference type="InterPro" id="IPR037914">
    <property type="entry name" value="SpoVT-AbrB_sf"/>
</dbReference>
<sequence length="85" mass="9473">MKTAIRKFGNSKGTIIPAALLRELQLDINDEVDAKVENGRIVIEPVHKVEYSLDQLLAQCNPEKMALDEDDKAWLDDAPVGKEVV</sequence>
<protein>
    <submittedName>
        <fullName evidence="3">AbrB/MazE/SpoVT family DNA-binding domain-containing protein</fullName>
    </submittedName>
</protein>
<keyword evidence="5" id="KW-1185">Reference proteome</keyword>
<dbReference type="Proteomes" id="UP000621390">
    <property type="component" value="Unassembled WGS sequence"/>
</dbReference>
<evidence type="ECO:0000259" key="1">
    <source>
        <dbReference type="SMART" id="SM00966"/>
    </source>
</evidence>
<organism evidence="3 4">
    <name type="scientific">Idiomarina abyssalis</name>
    <dbReference type="NCBI Taxonomy" id="86102"/>
    <lineage>
        <taxon>Bacteria</taxon>
        <taxon>Pseudomonadati</taxon>
        <taxon>Pseudomonadota</taxon>
        <taxon>Gammaproteobacteria</taxon>
        <taxon>Alteromonadales</taxon>
        <taxon>Idiomarinaceae</taxon>
        <taxon>Idiomarina</taxon>
    </lineage>
</organism>
<dbReference type="InterPro" id="IPR007159">
    <property type="entry name" value="SpoVT-AbrB_dom"/>
</dbReference>
<evidence type="ECO:0000313" key="3">
    <source>
        <dbReference type="EMBL" id="MBJ7316924.1"/>
    </source>
</evidence>
<dbReference type="Proteomes" id="UP000655994">
    <property type="component" value="Unassembled WGS sequence"/>
</dbReference>
<dbReference type="AlphaFoldDB" id="A0A8I1KK95"/>